<name>A0A315ZB99_SEDFL</name>
<dbReference type="InterPro" id="IPR029055">
    <property type="entry name" value="Ntn_hydrolases_N"/>
</dbReference>
<dbReference type="AlphaFoldDB" id="A0A315ZB99"/>
<reference evidence="4 5" key="1">
    <citation type="submission" date="2018-03" db="EMBL/GenBank/DDBJ databases">
        <title>Genomic Encyclopedia of Archaeal and Bacterial Type Strains, Phase II (KMG-II): from individual species to whole genera.</title>
        <authorList>
            <person name="Goeker M."/>
        </authorList>
    </citation>
    <scope>NUCLEOTIDE SEQUENCE [LARGE SCALE GENOMIC DNA]</scope>
    <source>
        <strain evidence="4 5">DSM 28229</strain>
    </source>
</reference>
<dbReference type="InterPro" id="IPR029057">
    <property type="entry name" value="PRTase-like"/>
</dbReference>
<gene>
    <name evidence="4" type="ORF">BC781_102367</name>
</gene>
<keyword evidence="5" id="KW-1185">Reference proteome</keyword>
<dbReference type="Gene3D" id="3.60.20.10">
    <property type="entry name" value="Glutamine Phosphoribosylpyrophosphate, subunit 1, domain 1"/>
    <property type="match status" value="1"/>
</dbReference>
<keyword evidence="1 4" id="KW-0808">Transferase</keyword>
<dbReference type="SUPFAM" id="SSF53271">
    <property type="entry name" value="PRTase-like"/>
    <property type="match status" value="1"/>
</dbReference>
<feature type="domain" description="Glutamine amidotransferase type-2" evidence="3">
    <location>
        <begin position="9"/>
        <end position="302"/>
    </location>
</feature>
<evidence type="ECO:0000313" key="5">
    <source>
        <dbReference type="Proteomes" id="UP000245535"/>
    </source>
</evidence>
<sequence>MSDFIKHECGIALVRLRKPLSYYIDKYKSPNYALSKMYLLMEKQHNRGQDGAGLASVKIDMPAGAEYIDRYRSVEKQPIMDIFKKVGKKINKIASDPDKFYNADYLRKNVPFMGDIYMGHLRYGTHGKNSIDTTHPFMKKNNWRSRNLIVAGNFNMTNVDELFNKLIELGQHPKDKVDTVTVMEKIGHFLDLEVQDLFDKLKSEGLSNVEISNRIEETLDLQRVLKRSCKDFDGGYAMMGVTGFGSAFVARDKHGIRPAYYYADDEVVVVASEKPAIKTSFGIDFDKIQEIKPGHSLIIDKKGDYKEVPYIEPGEKLSCSFERIYFSRGSDPSIYQERKALGRLLCPDILEKVDYDLENTVFSYIPNTAETSFWGMMEGIEDYLAQRRKEAIETGDVKGEDLINLLKIRPRIEKLVIKDAKARTFIADDAMRDDMVAHVYDTTYEVIKKKVDTLVVIDDSIVRGTTLEKSIINMLDRLEPKKILVVSSAPQIRYPDCYGINMSKMNEFIAFRAAISLLKKRGKEELLDEVYYRAKSMLRKPDQEMENVVQAIYEPFTDTEISEEVARLVKQASINSEVEVVFQSVENLHKACPEHLGDWYFTGNFPTPGGNRVVNKSFANFMEGKDGRAY</sequence>
<dbReference type="GO" id="GO:0016757">
    <property type="term" value="F:glycosyltransferase activity"/>
    <property type="evidence" value="ECO:0007669"/>
    <property type="project" value="UniProtKB-KW"/>
</dbReference>
<keyword evidence="2" id="KW-0315">Glutamine amidotransferase</keyword>
<dbReference type="Pfam" id="PF13537">
    <property type="entry name" value="GATase_7"/>
    <property type="match status" value="1"/>
</dbReference>
<evidence type="ECO:0000313" key="4">
    <source>
        <dbReference type="EMBL" id="PWJ42821.1"/>
    </source>
</evidence>
<dbReference type="RefSeq" id="WP_109616944.1">
    <property type="nucleotide sequence ID" value="NZ_QGDO01000002.1"/>
</dbReference>
<protein>
    <submittedName>
        <fullName evidence="4">Amidophosphoribosyltransferase</fullName>
    </submittedName>
</protein>
<organism evidence="4 5">
    <name type="scientific">Sediminitomix flava</name>
    <dbReference type="NCBI Taxonomy" id="379075"/>
    <lineage>
        <taxon>Bacteria</taxon>
        <taxon>Pseudomonadati</taxon>
        <taxon>Bacteroidota</taxon>
        <taxon>Cytophagia</taxon>
        <taxon>Cytophagales</taxon>
        <taxon>Flammeovirgaceae</taxon>
        <taxon>Sediminitomix</taxon>
    </lineage>
</organism>
<evidence type="ECO:0000256" key="2">
    <source>
        <dbReference type="ARBA" id="ARBA00022962"/>
    </source>
</evidence>
<keyword evidence="4" id="KW-0328">Glycosyltransferase</keyword>
<dbReference type="Proteomes" id="UP000245535">
    <property type="component" value="Unassembled WGS sequence"/>
</dbReference>
<evidence type="ECO:0000256" key="1">
    <source>
        <dbReference type="ARBA" id="ARBA00022679"/>
    </source>
</evidence>
<accession>A0A315ZB99</accession>
<evidence type="ECO:0000259" key="3">
    <source>
        <dbReference type="PROSITE" id="PS51278"/>
    </source>
</evidence>
<dbReference type="PROSITE" id="PS51278">
    <property type="entry name" value="GATASE_TYPE_2"/>
    <property type="match status" value="1"/>
</dbReference>
<comment type="caution">
    <text evidence="4">The sequence shown here is derived from an EMBL/GenBank/DDBJ whole genome shotgun (WGS) entry which is preliminary data.</text>
</comment>
<dbReference type="PANTHER" id="PTHR11907">
    <property type="entry name" value="AMIDOPHOSPHORIBOSYLTRANSFERASE"/>
    <property type="match status" value="1"/>
</dbReference>
<dbReference type="InterPro" id="IPR017932">
    <property type="entry name" value="GATase_2_dom"/>
</dbReference>
<proteinExistence type="predicted"/>
<dbReference type="SUPFAM" id="SSF56235">
    <property type="entry name" value="N-terminal nucleophile aminohydrolases (Ntn hydrolases)"/>
    <property type="match status" value="1"/>
</dbReference>
<dbReference type="EMBL" id="QGDO01000002">
    <property type="protein sequence ID" value="PWJ42821.1"/>
    <property type="molecule type" value="Genomic_DNA"/>
</dbReference>
<dbReference type="OrthoDB" id="9801213at2"/>